<proteinExistence type="predicted"/>
<keyword evidence="2" id="KW-1185">Reference proteome</keyword>
<evidence type="ECO:0000313" key="2">
    <source>
        <dbReference type="Proteomes" id="UP000265520"/>
    </source>
</evidence>
<dbReference type="Proteomes" id="UP000265520">
    <property type="component" value="Unassembled WGS sequence"/>
</dbReference>
<organism evidence="1 2">
    <name type="scientific">Trifolium medium</name>
    <dbReference type="NCBI Taxonomy" id="97028"/>
    <lineage>
        <taxon>Eukaryota</taxon>
        <taxon>Viridiplantae</taxon>
        <taxon>Streptophyta</taxon>
        <taxon>Embryophyta</taxon>
        <taxon>Tracheophyta</taxon>
        <taxon>Spermatophyta</taxon>
        <taxon>Magnoliopsida</taxon>
        <taxon>eudicotyledons</taxon>
        <taxon>Gunneridae</taxon>
        <taxon>Pentapetalae</taxon>
        <taxon>rosids</taxon>
        <taxon>fabids</taxon>
        <taxon>Fabales</taxon>
        <taxon>Fabaceae</taxon>
        <taxon>Papilionoideae</taxon>
        <taxon>50 kb inversion clade</taxon>
        <taxon>NPAAA clade</taxon>
        <taxon>Hologalegina</taxon>
        <taxon>IRL clade</taxon>
        <taxon>Trifolieae</taxon>
        <taxon>Trifolium</taxon>
    </lineage>
</organism>
<dbReference type="AlphaFoldDB" id="A0A392TPY2"/>
<protein>
    <submittedName>
        <fullName evidence="1">Uncharacterized protein</fullName>
    </submittedName>
</protein>
<reference evidence="1 2" key="1">
    <citation type="journal article" date="2018" name="Front. Plant Sci.">
        <title>Red Clover (Trifolium pratense) and Zigzag Clover (T. medium) - A Picture of Genomic Similarities and Differences.</title>
        <authorList>
            <person name="Dluhosova J."/>
            <person name="Istvanek J."/>
            <person name="Nedelnik J."/>
            <person name="Repkova J."/>
        </authorList>
    </citation>
    <scope>NUCLEOTIDE SEQUENCE [LARGE SCALE GENOMIC DNA]</scope>
    <source>
        <strain evidence="2">cv. 10/8</strain>
        <tissue evidence="1">Leaf</tissue>
    </source>
</reference>
<sequence>MSRSRVQLLDIWFSKRPSHDLSRPKSLGISPWCQRVMVGTMMA</sequence>
<dbReference type="EMBL" id="LXQA010614572">
    <property type="protein sequence ID" value="MCI62186.1"/>
    <property type="molecule type" value="Genomic_DNA"/>
</dbReference>
<accession>A0A392TPY2</accession>
<evidence type="ECO:0000313" key="1">
    <source>
        <dbReference type="EMBL" id="MCI62186.1"/>
    </source>
</evidence>
<comment type="caution">
    <text evidence="1">The sequence shown here is derived from an EMBL/GenBank/DDBJ whole genome shotgun (WGS) entry which is preliminary data.</text>
</comment>
<name>A0A392TPY2_9FABA</name>
<feature type="non-terminal residue" evidence="1">
    <location>
        <position position="43"/>
    </location>
</feature>